<sequence length="85" mass="9639">MKPKDPLVWLNPPLITSYVLIPKYILDPTSYGHSYRFTAFQPKRQAAAFPVPDLIFDRLLTASSTDNNRGGPWGFPFPLYLTPLS</sequence>
<evidence type="ECO:0000313" key="2">
    <source>
        <dbReference type="Proteomes" id="UP001220256"/>
    </source>
</evidence>
<dbReference type="Proteomes" id="UP001220256">
    <property type="component" value="Unassembled WGS sequence"/>
</dbReference>
<proteinExistence type="predicted"/>
<accession>A0ABQ8WMM7</accession>
<reference evidence="1 2" key="1">
    <citation type="journal article" date="2023" name="IMA Fungus">
        <title>Comparative genomic study of the Penicillium genus elucidates a diverse pangenome and 15 lateral gene transfer events.</title>
        <authorList>
            <person name="Petersen C."/>
            <person name="Sorensen T."/>
            <person name="Nielsen M.R."/>
            <person name="Sondergaard T.E."/>
            <person name="Sorensen J.L."/>
            <person name="Fitzpatrick D.A."/>
            <person name="Frisvad J.C."/>
            <person name="Nielsen K.L."/>
        </authorList>
    </citation>
    <scope>NUCLEOTIDE SEQUENCE [LARGE SCALE GENOMIC DNA]</scope>
    <source>
        <strain evidence="1 2">IBT 3361</strain>
    </source>
</reference>
<keyword evidence="2" id="KW-1185">Reference proteome</keyword>
<comment type="caution">
    <text evidence="1">The sequence shown here is derived from an EMBL/GenBank/DDBJ whole genome shotgun (WGS) entry which is preliminary data.</text>
</comment>
<gene>
    <name evidence="1" type="ORF">N7505_007035</name>
</gene>
<dbReference type="EMBL" id="JAPVEB010000003">
    <property type="protein sequence ID" value="KAJ5271277.1"/>
    <property type="molecule type" value="Genomic_DNA"/>
</dbReference>
<organism evidence="1 2">
    <name type="scientific">Penicillium chrysogenum</name>
    <name type="common">Penicillium notatum</name>
    <dbReference type="NCBI Taxonomy" id="5076"/>
    <lineage>
        <taxon>Eukaryota</taxon>
        <taxon>Fungi</taxon>
        <taxon>Dikarya</taxon>
        <taxon>Ascomycota</taxon>
        <taxon>Pezizomycotina</taxon>
        <taxon>Eurotiomycetes</taxon>
        <taxon>Eurotiomycetidae</taxon>
        <taxon>Eurotiales</taxon>
        <taxon>Aspergillaceae</taxon>
        <taxon>Penicillium</taxon>
        <taxon>Penicillium chrysogenum species complex</taxon>
    </lineage>
</organism>
<evidence type="ECO:0000313" key="1">
    <source>
        <dbReference type="EMBL" id="KAJ5271277.1"/>
    </source>
</evidence>
<protein>
    <submittedName>
        <fullName evidence="1">Uncharacterized protein</fullName>
    </submittedName>
</protein>
<name>A0ABQ8WMM7_PENCH</name>